<dbReference type="GO" id="GO:0005975">
    <property type="term" value="P:carbohydrate metabolic process"/>
    <property type="evidence" value="ECO:0007669"/>
    <property type="project" value="InterPro"/>
</dbReference>
<name>A0A5M9WZ20_PAEAM</name>
<dbReference type="InterPro" id="IPR049053">
    <property type="entry name" value="AFCA-like_C"/>
</dbReference>
<dbReference type="Pfam" id="PF14498">
    <property type="entry name" value="Glyco_hyd_65N_2"/>
    <property type="match status" value="1"/>
</dbReference>
<dbReference type="GO" id="GO:0004560">
    <property type="term" value="F:alpha-L-fucosidase activity"/>
    <property type="evidence" value="ECO:0007669"/>
    <property type="project" value="InterPro"/>
</dbReference>
<evidence type="ECO:0000313" key="5">
    <source>
        <dbReference type="Proteomes" id="UP000323664"/>
    </source>
</evidence>
<dbReference type="Pfam" id="PF21307">
    <property type="entry name" value="Glyco_hydro_95_C"/>
    <property type="match status" value="1"/>
</dbReference>
<protein>
    <submittedName>
        <fullName evidence="4">Glycoside hydrolase family 95 protein</fullName>
    </submittedName>
</protein>
<keyword evidence="4" id="KW-0378">Hydrolase</keyword>
<dbReference type="SUPFAM" id="SSF48208">
    <property type="entry name" value="Six-hairpin glycosidases"/>
    <property type="match status" value="1"/>
</dbReference>
<dbReference type="PANTHER" id="PTHR31084">
    <property type="entry name" value="ALPHA-L-FUCOSIDASE 2"/>
    <property type="match status" value="1"/>
</dbReference>
<dbReference type="InterPro" id="IPR016518">
    <property type="entry name" value="Alpha-L-fucosidase"/>
</dbReference>
<dbReference type="PANTHER" id="PTHR31084:SF0">
    <property type="entry name" value="ALPHA-L-FUCOSIDASE 2"/>
    <property type="match status" value="1"/>
</dbReference>
<dbReference type="AlphaFoldDB" id="A0A5M9WZ20"/>
<reference evidence="4 5" key="1">
    <citation type="journal article" date="2019" name="J. Ind. Microbiol. Biotechnol.">
        <title>Paenibacillus amylolyticus 27C64 has a diverse set of carbohydrate-active enzymes and complete pectin deconstruction system.</title>
        <authorList>
            <person name="Keggi C."/>
            <person name="Doran-Peterson J."/>
        </authorList>
    </citation>
    <scope>NUCLEOTIDE SEQUENCE [LARGE SCALE GENOMIC DNA]</scope>
    <source>
        <strain evidence="4 5">27C64</strain>
    </source>
</reference>
<dbReference type="Pfam" id="PF22124">
    <property type="entry name" value="Glyco_hydro_95_cat"/>
    <property type="match status" value="1"/>
</dbReference>
<evidence type="ECO:0000259" key="1">
    <source>
        <dbReference type="Pfam" id="PF14498"/>
    </source>
</evidence>
<dbReference type="Gene3D" id="2.60.40.1180">
    <property type="entry name" value="Golgi alpha-mannosidase II"/>
    <property type="match status" value="1"/>
</dbReference>
<dbReference type="PIRSF" id="PIRSF007663">
    <property type="entry name" value="UCP007663"/>
    <property type="match status" value="1"/>
</dbReference>
<gene>
    <name evidence="4" type="ORF">EC604_24080</name>
</gene>
<evidence type="ECO:0000259" key="3">
    <source>
        <dbReference type="Pfam" id="PF22124"/>
    </source>
</evidence>
<evidence type="ECO:0000313" key="4">
    <source>
        <dbReference type="EMBL" id="KAA8786914.1"/>
    </source>
</evidence>
<dbReference type="Gene3D" id="2.70.98.50">
    <property type="entry name" value="putative glycoside hydrolase family protein from bacillus halodurans"/>
    <property type="match status" value="1"/>
</dbReference>
<dbReference type="OrthoDB" id="9802600at2"/>
<feature type="domain" description="Glycosyl hydrolase family 95 catalytic" evidence="3">
    <location>
        <begin position="293"/>
        <end position="707"/>
    </location>
</feature>
<evidence type="ECO:0000259" key="2">
    <source>
        <dbReference type="Pfam" id="PF21307"/>
    </source>
</evidence>
<sequence length="805" mass="89664">MSKNQVHSEVTISMNIQFGTPATYWVEALPIGNGKLGGMVFGGIEKERIALNEDTLWSGYAQDWNNPEAREVLPQIRDLIARKQYVEADQLSKKMMGPFTQSYLPFGDLELVMEHGQLCERKTYQRKLDLSTGVVSVSYEIGGVRYDREVFASHPDQGIVIRLTASKEGRLNFHTRLSSPLRHETSAANAQYELSGTAPEYVSPNYHDVEVPVRYGDAASSRAMTFHGRLAVSHTGGTLNSSGGGLQIVGATEAVIYFTGATSYAPTGQTDDSVTSPKEKTADVIRQIMTRDYTELRQRHVQDHQALFNRVQLHLGESVAPQDMPTDERIEKYGSSDPGLVELLFNYGRYLMIASSRPGTLPANLQGIWNQETRAPWSSNYTLNINAEMNYWPAETCNMAELHEPLLDFIGKLAENGRKTAEINYGARGWVAHHNADIWGQTAPVGDYGAGDPSWALWMMGGVWLTQHLWEHYAFSEDKVYLQETGYPLMKDAALFCLDWLIENKEGHLITSPSTSPEMKFVVNGEHVAVSEATTMDISLIAELFDNCIKAAEVLQTDEEFVDLLRAKKEQLLPLQIDAKGRLQEWSEDFTEEDPQHRHVSHLVGVFPGRLITKKKSPELMQAARTSLEIRGDGGTGWSLGWKIGLWARFGEGNRAEQLISNLLTLVKAYEPSKHETGGVYANLFDAHPPFQIDGNFAATAGIAEMLLQSHQGYLDFLPALPERWSTGSVKGLRARGGFEVSLSWENGKLLEAEILSHTGNTCYLQSVPGLNVRQGDTVVQTTPEKDDQVSLPTQKGQTYTIRFE</sequence>
<dbReference type="InterPro" id="IPR013780">
    <property type="entry name" value="Glyco_hydro_b"/>
</dbReference>
<accession>A0A5M9WZ20</accession>
<dbReference type="InterPro" id="IPR054363">
    <property type="entry name" value="GH95_cat"/>
</dbReference>
<feature type="domain" description="Alpha fucosidase A-like C-terminal" evidence="2">
    <location>
        <begin position="709"/>
        <end position="802"/>
    </location>
</feature>
<dbReference type="EMBL" id="RIAS01000017">
    <property type="protein sequence ID" value="KAA8786914.1"/>
    <property type="molecule type" value="Genomic_DNA"/>
</dbReference>
<dbReference type="InterPro" id="IPR008928">
    <property type="entry name" value="6-hairpin_glycosidase_sf"/>
</dbReference>
<feature type="domain" description="Glycosyl hydrolase family 95 N-terminal" evidence="1">
    <location>
        <begin position="17"/>
        <end position="265"/>
    </location>
</feature>
<dbReference type="Proteomes" id="UP000323664">
    <property type="component" value="Unassembled WGS sequence"/>
</dbReference>
<dbReference type="FunFam" id="1.50.10.10:FF:000028">
    <property type="entry name" value="Alpha-L-fucosidase 2"/>
    <property type="match status" value="1"/>
</dbReference>
<organism evidence="4 5">
    <name type="scientific">Paenibacillus amylolyticus</name>
    <dbReference type="NCBI Taxonomy" id="1451"/>
    <lineage>
        <taxon>Bacteria</taxon>
        <taxon>Bacillati</taxon>
        <taxon>Bacillota</taxon>
        <taxon>Bacilli</taxon>
        <taxon>Bacillales</taxon>
        <taxon>Paenibacillaceae</taxon>
        <taxon>Paenibacillus</taxon>
    </lineage>
</organism>
<dbReference type="InterPro" id="IPR027414">
    <property type="entry name" value="GH95_N_dom"/>
</dbReference>
<proteinExistence type="predicted"/>
<comment type="caution">
    <text evidence="4">The sequence shown here is derived from an EMBL/GenBank/DDBJ whole genome shotgun (WGS) entry which is preliminary data.</text>
</comment>